<evidence type="ECO:0000256" key="1">
    <source>
        <dbReference type="ARBA" id="ARBA00003436"/>
    </source>
</evidence>
<sequence>MAAPKNYQRRRELVLLCALWGTLWEIGRGQIHYSVPEESDKGSFVGNISKDLNLESQELAKHRVRIVSRGRTQLFALNQKTGGLLTAGRIDREELCAQSTQCLVNINILVEGRGKLFGIEIEITDINDNNPKFQVENLEMKINEISPPGTRYPLPEAVDPDVGMNSLRSYQLSPHRHFSLDVQTGDDGTLHPELVLEQALDREEEAAHHLVLIAWDGGDPRRSSTVHIHVTVLDTNDNAPVFALPIYRVKVPENVSPGTRLLAVSASDPDEGANGEVTYRFWKISEKQSPLFQFNENTGEISTAESLDYEECAFYEMEIQAEDVGALLGRTKVLISVEDVNDNRPEVIITSLFSPVLENTLPGTVIAFLNVYDRDSGKNGQVVCNTPHNLPFQLEKSIDNYYRLVTWKYLDREKISMYNITVMASDLGTPSLSTETHITLYVADINDNPPTFPQVSYSAYIPENNPRGASIFTVMAQDPDSGRNAQVTYSVTEDIIMGGPLSSYVSINSDTGILYALCSFDYEHIRDLQLLVTASDGGDPPLSSNVSLSIFVLDQNDNAPEILIPDVLADLGSIRTPGDPDDSDLTLYLVVAVAAVSCVFLAFVIVLLALRLRRWHASRLLQASGGGLVGVPASHFVGVDGVRAFLQTYSHEVSLTADSRESHVIFPQPNYVDTLISLESCEKNDSLLTSPDFRQRKNEAASVQIRYRIPEEMPEGSVVGNLAKDLGLSVHELPTRQLRISSEKAYFTVSAKSGELLVGSRLDREQICGKKAACTLEFEAVAENPLNFYHVSVDIEDINDHTPKFTQTSFDLQISESTVPGTRFILETAEDADTGLNALQIYKLSLSPIFSLINKEKQDGSKYPELALEKRLDREQQSYHRLILTALDGGDPPLSGTTELRIQVTDANDNAPVFSQDVYRVSLRENVPPGTAVVQVSATDQDEGINSEITYSFYRTGRVFSLNSKSGEITTLKTLDFEEIKEYSIVVEGRDGGGLAAQCTVEINIQDENDNSPEITFHSLAEMILENALPGTPIALIKTYDRDSGENGEVNCRLEGEVPLQIISSSRNSYKLIIDGTLDREQTPEYNVTITATDRGKSPLSSSTTITLHITDVNDNAPVFHQASYVVHVAENNPPGASIAQVSASDPDLGPNGRVSYSIVASDLEPRALASYVSVSAQSGVVFAQRAFDHEQLRAFELTLQARDQGSPALSANVSLRVLVDDRNDNAPRVLYPALGPDGSALFDTVPRAAQPGYLVTKVVAVDADSGHNAWLSYHVLQASEPGLFSLGLRTGEVRTARALGDRDAARQRLLVAVRDGGQPPLSATATLLLVFADSLQEVLPDVSDRPAPSDPQAELQFYLVVALALISVLFLLAVILAVALRLRSSSSATTWGCFQPGLCVKSGPVVPPNYSEGTLPYSYNLCVAHTGKTEFNFLKCNEPLSSGQDMLLCGDSSGALFPLCNTSFGRLGPARYAVRCLKRQKKTLLWGNISKDLGLEPQELAERGVRIISREFQAENLEVKIDEIAVLGTHYPLPEAVDPDVGMNSLRSYQLSPHRHFSLDVQTGDDGTLHPELVLEQALDREEEAAHHLVLIAWDGGDPRRSSTVHIHVTVLDTNDNAPVFALPIYRVKVPENVSLGTRLLAVSASDPDEGANGEVTYRFWKISEKQSPLFQFNENTGEISTAESLDYEECAFYEMEIQAEDVGALLGRTKVLISVEDMNDNRPEVIITSLFSPVLENTLPGTVIAFLNVYDRDSGKNVYLPENNLRAIFIFLVPAHDPDSNENTQNLVTWPYWTETLQQSLVVVVVQDHSQPPLSSTVTLTMALTDSIPDVLADLNSLEVPAYPETSDLTLYLVVSVAAISCIFFTIVIVLLVLSLWRWHTSYLVQAVGVGFAGVPTSQSVGVGGGWAFLQTYSQEASLMADSWESHVIFPQPKYDNMLISQERWLSEK</sequence>
<evidence type="ECO:0000256" key="6">
    <source>
        <dbReference type="ARBA" id="ARBA00022737"/>
    </source>
</evidence>
<feature type="transmembrane region" description="Helical" evidence="13">
    <location>
        <begin position="1358"/>
        <end position="1381"/>
    </location>
</feature>
<evidence type="ECO:0000256" key="11">
    <source>
        <dbReference type="ARBA" id="ARBA00023180"/>
    </source>
</evidence>
<dbReference type="PANTHER" id="PTHR24028:SF73">
    <property type="entry name" value="PROTOCADHERIN GAMMA-B3-RELATED"/>
    <property type="match status" value="1"/>
</dbReference>
<feature type="domain" description="Cadherin" evidence="15">
    <location>
        <begin position="34"/>
        <end position="133"/>
    </location>
</feature>
<keyword evidence="9 13" id="KW-1133">Transmembrane helix</keyword>
<evidence type="ECO:0000313" key="16">
    <source>
        <dbReference type="EMBL" id="EFB20995.1"/>
    </source>
</evidence>
<dbReference type="FunFam" id="2.60.40.60:FF:000018">
    <property type="entry name" value="Protocadherin gamma c3"/>
    <property type="match status" value="3"/>
</dbReference>
<dbReference type="FunFam" id="2.60.40.60:FF:000001">
    <property type="entry name" value="Protocadherin alpha 2"/>
    <property type="match status" value="2"/>
</dbReference>
<feature type="domain" description="Cadherin" evidence="15">
    <location>
        <begin position="1514"/>
        <end position="1622"/>
    </location>
</feature>
<feature type="domain" description="Cadherin" evidence="15">
    <location>
        <begin position="243"/>
        <end position="347"/>
    </location>
</feature>
<keyword evidence="6" id="KW-0677">Repeat</keyword>
<gene>
    <name evidence="16" type="ORF">PANDA_000352</name>
</gene>
<feature type="transmembrane region" description="Helical" evidence="13">
    <location>
        <begin position="1851"/>
        <end position="1876"/>
    </location>
</feature>
<feature type="domain" description="Cadherin" evidence="15">
    <location>
        <begin position="1245"/>
        <end position="1343"/>
    </location>
</feature>
<feature type="domain" description="Cadherin" evidence="15">
    <location>
        <begin position="915"/>
        <end position="1015"/>
    </location>
</feature>
<feature type="domain" description="Cadherin" evidence="15">
    <location>
        <begin position="1623"/>
        <end position="1727"/>
    </location>
</feature>
<dbReference type="FunFam" id="2.60.40.60:FF:000004">
    <property type="entry name" value="Protocadherin 1 gamma 2"/>
    <property type="match status" value="1"/>
</dbReference>
<feature type="chain" id="PRO_5003030566" description="Cadherin domain-containing protein" evidence="14">
    <location>
        <begin position="30"/>
        <end position="1951"/>
    </location>
</feature>
<dbReference type="InterPro" id="IPR015919">
    <property type="entry name" value="Cadherin-like_sf"/>
</dbReference>
<feature type="domain" description="Cadherin" evidence="15">
    <location>
        <begin position="806"/>
        <end position="914"/>
    </location>
</feature>
<keyword evidence="3" id="KW-1003">Cell membrane</keyword>
<dbReference type="FunFam" id="2.60.40.60:FF:000129">
    <property type="entry name" value="protocadherin alpha-C2 isoform X1"/>
    <property type="match status" value="2"/>
</dbReference>
<dbReference type="InterPro" id="IPR050174">
    <property type="entry name" value="Protocadherin/Cadherin-CA"/>
</dbReference>
<keyword evidence="11" id="KW-0325">Glycoprotein</keyword>
<dbReference type="PRINTS" id="PR00205">
    <property type="entry name" value="CADHERIN"/>
</dbReference>
<evidence type="ECO:0000256" key="9">
    <source>
        <dbReference type="ARBA" id="ARBA00022989"/>
    </source>
</evidence>
<keyword evidence="4 13" id="KW-0812">Transmembrane</keyword>
<dbReference type="SUPFAM" id="SSF49313">
    <property type="entry name" value="Cadherin-like"/>
    <property type="match status" value="14"/>
</dbReference>
<dbReference type="FunFam" id="2.60.40.60:FF:000002">
    <property type="entry name" value="Protocadherin alpha 2"/>
    <property type="match status" value="3"/>
</dbReference>
<feature type="domain" description="Cadherin" evidence="15">
    <location>
        <begin position="134"/>
        <end position="242"/>
    </location>
</feature>
<accession>D2GUM4</accession>
<dbReference type="PROSITE" id="PS50268">
    <property type="entry name" value="CADHERIN_2"/>
    <property type="match status" value="13"/>
</dbReference>
<keyword evidence="5 14" id="KW-0732">Signal</keyword>
<keyword evidence="10 13" id="KW-0472">Membrane</keyword>
<dbReference type="InterPro" id="IPR002126">
    <property type="entry name" value="Cadherin-like_dom"/>
</dbReference>
<feature type="signal peptide" evidence="14">
    <location>
        <begin position="1"/>
        <end position="29"/>
    </location>
</feature>
<dbReference type="CDD" id="cd11304">
    <property type="entry name" value="Cadherin_repeat"/>
    <property type="match status" value="14"/>
</dbReference>
<feature type="transmembrane region" description="Helical" evidence="13">
    <location>
        <begin position="585"/>
        <end position="610"/>
    </location>
</feature>
<dbReference type="Pfam" id="PF16492">
    <property type="entry name" value="Cadherin_C_2"/>
    <property type="match status" value="3"/>
</dbReference>
<evidence type="ECO:0000256" key="5">
    <source>
        <dbReference type="ARBA" id="ARBA00022729"/>
    </source>
</evidence>
<feature type="domain" description="Cadherin" evidence="15">
    <location>
        <begin position="1024"/>
        <end position="1120"/>
    </location>
</feature>
<feature type="domain" description="Cadherin" evidence="15">
    <location>
        <begin position="1121"/>
        <end position="1230"/>
    </location>
</feature>
<feature type="domain" description="Cadherin" evidence="15">
    <location>
        <begin position="689"/>
        <end position="805"/>
    </location>
</feature>
<dbReference type="PROSITE" id="PS00232">
    <property type="entry name" value="CADHERIN_1"/>
    <property type="match status" value="8"/>
</dbReference>
<proteinExistence type="predicted"/>
<evidence type="ECO:0000259" key="15">
    <source>
        <dbReference type="PROSITE" id="PS50268"/>
    </source>
</evidence>
<evidence type="ECO:0000256" key="12">
    <source>
        <dbReference type="PROSITE-ProRule" id="PRU00043"/>
    </source>
</evidence>
<reference evidence="16" key="1">
    <citation type="journal article" date="2010" name="Nature">
        <title>The sequence and de novo assembly of the giant panda genome.</title>
        <authorList>
            <person name="Li R."/>
            <person name="Fan W."/>
            <person name="Tian G."/>
            <person name="Zhu H."/>
            <person name="He L."/>
            <person name="Cai J."/>
            <person name="Huang Q."/>
            <person name="Cai Q."/>
            <person name="Li B."/>
            <person name="Bai Y."/>
            <person name="Zhang Z."/>
            <person name="Zhang Y."/>
            <person name="Wang W."/>
            <person name="Li J."/>
            <person name="Wei F."/>
            <person name="Li H."/>
            <person name="Jian M."/>
            <person name="Li J."/>
            <person name="Zhang Z."/>
            <person name="Nielsen R."/>
            <person name="Li D."/>
            <person name="Gu W."/>
            <person name="Yang Z."/>
            <person name="Xuan Z."/>
            <person name="Ryder O.A."/>
            <person name="Leung F.C."/>
            <person name="Zhou Y."/>
            <person name="Cao J."/>
            <person name="Sun X."/>
            <person name="Fu Y."/>
            <person name="Fang X."/>
            <person name="Guo X."/>
            <person name="Wang B."/>
            <person name="Hou R."/>
            <person name="Shen F."/>
            <person name="Mu B."/>
            <person name="Ni P."/>
            <person name="Lin R."/>
            <person name="Qian W."/>
            <person name="Wang G."/>
            <person name="Yu C."/>
            <person name="Nie W."/>
            <person name="Wang J."/>
            <person name="Wu Z."/>
            <person name="Liang H."/>
            <person name="Min J."/>
            <person name="Wu Q."/>
            <person name="Cheng S."/>
            <person name="Ruan J."/>
            <person name="Wang M."/>
            <person name="Shi Z."/>
            <person name="Wen M."/>
            <person name="Liu B."/>
            <person name="Ren X."/>
            <person name="Zheng H."/>
            <person name="Dong D."/>
            <person name="Cook K."/>
            <person name="Shan G."/>
            <person name="Zhang H."/>
            <person name="Kosiol C."/>
            <person name="Xie X."/>
            <person name="Lu Z."/>
            <person name="Zheng H."/>
            <person name="Li Y."/>
            <person name="Steiner C.C."/>
            <person name="Lam T.T."/>
            <person name="Lin S."/>
            <person name="Zhang Q."/>
            <person name="Li G."/>
            <person name="Tian J."/>
            <person name="Gong T."/>
            <person name="Liu H."/>
            <person name="Zhang D."/>
            <person name="Fang L."/>
            <person name="Ye C."/>
            <person name="Zhang J."/>
            <person name="Hu W."/>
            <person name="Xu A."/>
            <person name="Ren Y."/>
            <person name="Zhang G."/>
            <person name="Bruford M.W."/>
            <person name="Li Q."/>
            <person name="Ma L."/>
            <person name="Guo Y."/>
            <person name="An N."/>
            <person name="Hu Y."/>
            <person name="Zheng Y."/>
            <person name="Shi Y."/>
            <person name="Li Z."/>
            <person name="Liu Q."/>
            <person name="Chen Y."/>
            <person name="Zhao J."/>
            <person name="Qu N."/>
            <person name="Zhao S."/>
            <person name="Tian F."/>
            <person name="Wang X."/>
            <person name="Wang H."/>
            <person name="Xu L."/>
            <person name="Liu X."/>
            <person name="Vinar T."/>
            <person name="Wang Y."/>
            <person name="Lam T.W."/>
            <person name="Yiu S.M."/>
            <person name="Liu S."/>
            <person name="Zhang H."/>
            <person name="Li D."/>
            <person name="Huang Y."/>
            <person name="Wang X."/>
            <person name="Yang G."/>
            <person name="Jiang Z."/>
            <person name="Wang J."/>
            <person name="Qin N."/>
            <person name="Li L."/>
            <person name="Li J."/>
            <person name="Bolund L."/>
            <person name="Kristiansen K."/>
            <person name="Wong G.K."/>
            <person name="Olson M."/>
            <person name="Zhang X."/>
            <person name="Li S."/>
            <person name="Yang H."/>
            <person name="Wang J."/>
            <person name="Wang J."/>
        </authorList>
    </citation>
    <scope>NUCLEOTIDE SEQUENCE [LARGE SCALE GENOMIC DNA]</scope>
</reference>
<evidence type="ECO:0000256" key="8">
    <source>
        <dbReference type="ARBA" id="ARBA00022889"/>
    </source>
</evidence>
<evidence type="ECO:0000256" key="10">
    <source>
        <dbReference type="ARBA" id="ARBA00023136"/>
    </source>
</evidence>
<dbReference type="PANTHER" id="PTHR24028">
    <property type="entry name" value="CADHERIN-87A"/>
    <property type="match status" value="1"/>
</dbReference>
<comment type="function">
    <text evidence="1">Potential calcium-dependent cell-adhesion protein. May be involved in the establishment and maintenance of specific neuronal connections in the brain.</text>
</comment>
<evidence type="ECO:0000256" key="14">
    <source>
        <dbReference type="SAM" id="SignalP"/>
    </source>
</evidence>
<protein>
    <recommendedName>
        <fullName evidence="15">Cadherin domain-containing protein</fullName>
    </recommendedName>
</protein>
<dbReference type="InterPro" id="IPR032455">
    <property type="entry name" value="Cadherin_C"/>
</dbReference>
<comment type="subcellular location">
    <subcellularLocation>
        <location evidence="2">Cell membrane</location>
        <topology evidence="2">Single-pass type I membrane protein</topology>
    </subcellularLocation>
</comment>
<evidence type="ECO:0000256" key="4">
    <source>
        <dbReference type="ARBA" id="ARBA00022692"/>
    </source>
</evidence>
<dbReference type="EMBL" id="GL192344">
    <property type="protein sequence ID" value="EFB20995.1"/>
    <property type="molecule type" value="Genomic_DNA"/>
</dbReference>
<dbReference type="SMART" id="SM00112">
    <property type="entry name" value="CA"/>
    <property type="match status" value="13"/>
</dbReference>
<dbReference type="InParanoid" id="D2GUM4"/>
<evidence type="ECO:0000256" key="13">
    <source>
        <dbReference type="SAM" id="Phobius"/>
    </source>
</evidence>
<organism evidence="16">
    <name type="scientific">Ailuropoda melanoleuca</name>
    <name type="common">Giant panda</name>
    <dbReference type="NCBI Taxonomy" id="9646"/>
    <lineage>
        <taxon>Eukaryota</taxon>
        <taxon>Metazoa</taxon>
        <taxon>Chordata</taxon>
        <taxon>Craniata</taxon>
        <taxon>Vertebrata</taxon>
        <taxon>Euteleostomi</taxon>
        <taxon>Mammalia</taxon>
        <taxon>Eutheria</taxon>
        <taxon>Laurasiatheria</taxon>
        <taxon>Carnivora</taxon>
        <taxon>Caniformia</taxon>
        <taxon>Ursidae</taxon>
        <taxon>Ailuropoda</taxon>
    </lineage>
</organism>
<evidence type="ECO:0000256" key="3">
    <source>
        <dbReference type="ARBA" id="ARBA00022475"/>
    </source>
</evidence>
<keyword evidence="8" id="KW-0130">Cell adhesion</keyword>
<dbReference type="GO" id="GO:0007156">
    <property type="term" value="P:homophilic cell adhesion via plasma membrane adhesion molecules"/>
    <property type="evidence" value="ECO:0007669"/>
    <property type="project" value="InterPro"/>
</dbReference>
<dbReference type="Gene3D" id="2.60.40.60">
    <property type="entry name" value="Cadherins"/>
    <property type="match status" value="14"/>
</dbReference>
<evidence type="ECO:0000256" key="2">
    <source>
        <dbReference type="ARBA" id="ARBA00004251"/>
    </source>
</evidence>
<evidence type="ECO:0000256" key="7">
    <source>
        <dbReference type="ARBA" id="ARBA00022837"/>
    </source>
</evidence>
<dbReference type="Pfam" id="PF00028">
    <property type="entry name" value="Cadherin"/>
    <property type="match status" value="11"/>
</dbReference>
<dbReference type="InterPro" id="IPR013164">
    <property type="entry name" value="Cadherin_N"/>
</dbReference>
<keyword evidence="7 12" id="KW-0106">Calcium</keyword>
<name>D2GUM4_AILME</name>
<dbReference type="Pfam" id="PF08266">
    <property type="entry name" value="Cadherin_2"/>
    <property type="match status" value="3"/>
</dbReference>
<dbReference type="GO" id="GO:0005886">
    <property type="term" value="C:plasma membrane"/>
    <property type="evidence" value="ECO:0007669"/>
    <property type="project" value="UniProtKB-SubCell"/>
</dbReference>
<feature type="domain" description="Cadherin" evidence="15">
    <location>
        <begin position="356"/>
        <end position="452"/>
    </location>
</feature>
<feature type="domain" description="Cadherin" evidence="15">
    <location>
        <begin position="453"/>
        <end position="562"/>
    </location>
</feature>
<dbReference type="GO" id="GO:0005509">
    <property type="term" value="F:calcium ion binding"/>
    <property type="evidence" value="ECO:0007669"/>
    <property type="project" value="UniProtKB-UniRule"/>
</dbReference>
<dbReference type="FunFam" id="2.60.40.60:FF:000006">
    <property type="entry name" value="Protocadherin alpha 2"/>
    <property type="match status" value="2"/>
</dbReference>
<dbReference type="InterPro" id="IPR020894">
    <property type="entry name" value="Cadherin_CS"/>
</dbReference>